<proteinExistence type="predicted"/>
<organism evidence="2 3">
    <name type="scientific">Allokutzneria multivorans</name>
    <dbReference type="NCBI Taxonomy" id="1142134"/>
    <lineage>
        <taxon>Bacteria</taxon>
        <taxon>Bacillati</taxon>
        <taxon>Actinomycetota</taxon>
        <taxon>Actinomycetes</taxon>
        <taxon>Pseudonocardiales</taxon>
        <taxon>Pseudonocardiaceae</taxon>
        <taxon>Allokutzneria</taxon>
    </lineage>
</organism>
<dbReference type="Proteomes" id="UP001501747">
    <property type="component" value="Unassembled WGS sequence"/>
</dbReference>
<dbReference type="PANTHER" id="PTHR48050">
    <property type="entry name" value="STEROL 3-BETA-GLUCOSYLTRANSFERASE"/>
    <property type="match status" value="1"/>
</dbReference>
<dbReference type="InterPro" id="IPR002213">
    <property type="entry name" value="UDP_glucos_trans"/>
</dbReference>
<keyword evidence="3" id="KW-1185">Reference proteome</keyword>
<reference evidence="3" key="1">
    <citation type="journal article" date="2019" name="Int. J. Syst. Evol. Microbiol.">
        <title>The Global Catalogue of Microorganisms (GCM) 10K type strain sequencing project: providing services to taxonomists for standard genome sequencing and annotation.</title>
        <authorList>
            <consortium name="The Broad Institute Genomics Platform"/>
            <consortium name="The Broad Institute Genome Sequencing Center for Infectious Disease"/>
            <person name="Wu L."/>
            <person name="Ma J."/>
        </authorList>
    </citation>
    <scope>NUCLEOTIDE SEQUENCE [LARGE SCALE GENOMIC DNA]</scope>
    <source>
        <strain evidence="3">JCM 17342</strain>
    </source>
</reference>
<evidence type="ECO:0000313" key="2">
    <source>
        <dbReference type="EMBL" id="GAA4016945.1"/>
    </source>
</evidence>
<dbReference type="Pfam" id="PF06722">
    <property type="entry name" value="EryCIII-like_C"/>
    <property type="match status" value="1"/>
</dbReference>
<accession>A0ABP7SVW3</accession>
<dbReference type="InterPro" id="IPR050426">
    <property type="entry name" value="Glycosyltransferase_28"/>
</dbReference>
<name>A0ABP7SVW3_9PSEU</name>
<dbReference type="InterPro" id="IPR010610">
    <property type="entry name" value="EryCIII-like_C"/>
</dbReference>
<dbReference type="SUPFAM" id="SSF53756">
    <property type="entry name" value="UDP-Glycosyltransferase/glycogen phosphorylase"/>
    <property type="match status" value="1"/>
</dbReference>
<sequence length="371" mass="38769">MRVLCTVTGTPSHTRSLVPIARALAARGHEVLVAAPPNLAALLAEEPVRAEGVLGGIMTGLRAALADDPSLDPMTTLLRLSVTSIPADEAQRVLPLARDFAPDLILRDDAELGAILVARTLGVPCVTLPGGLVNAVDPELVRSALSEHVQIDLPTLFPDGRIDYVPTEFSFTVTPAPIARAYRQPVLARPGEQLPGWLPDGPLVLVSMGTALTVPLPGRLGTIDPTSRLRAMADALSEVDCSAVVVTAGLDVASVPLPPNVHVAPTVPQPLVLEVADLFLTHGGYNGVREALRAGVPMVVWPGVADQPSNAARVEELGLGLRVDGPEQVRAACARALSEPSFAARAKQAKRAMLALPSLDVAVRDLVELGA</sequence>
<evidence type="ECO:0000313" key="3">
    <source>
        <dbReference type="Proteomes" id="UP001501747"/>
    </source>
</evidence>
<dbReference type="CDD" id="cd03784">
    <property type="entry name" value="GT1_Gtf-like"/>
    <property type="match status" value="1"/>
</dbReference>
<protein>
    <submittedName>
        <fullName evidence="2">Glycosyltransferase</fullName>
    </submittedName>
</protein>
<dbReference type="EMBL" id="BAABAL010000017">
    <property type="protein sequence ID" value="GAA4016945.1"/>
    <property type="molecule type" value="Genomic_DNA"/>
</dbReference>
<gene>
    <name evidence="2" type="ORF">GCM10022247_45180</name>
</gene>
<dbReference type="Gene3D" id="3.40.50.2000">
    <property type="entry name" value="Glycogen Phosphorylase B"/>
    <property type="match status" value="2"/>
</dbReference>
<comment type="caution">
    <text evidence="2">The sequence shown here is derived from an EMBL/GenBank/DDBJ whole genome shotgun (WGS) entry which is preliminary data.</text>
</comment>
<evidence type="ECO:0000259" key="1">
    <source>
        <dbReference type="Pfam" id="PF06722"/>
    </source>
</evidence>
<feature type="domain" description="Erythromycin biosynthesis protein CIII-like C-terminal" evidence="1">
    <location>
        <begin position="233"/>
        <end position="369"/>
    </location>
</feature>
<dbReference type="PANTHER" id="PTHR48050:SF13">
    <property type="entry name" value="STEROL 3-BETA-GLUCOSYLTRANSFERASE UGT80A2"/>
    <property type="match status" value="1"/>
</dbReference>